<protein>
    <submittedName>
        <fullName evidence="1">16799_t:CDS:1</fullName>
    </submittedName>
</protein>
<evidence type="ECO:0000313" key="2">
    <source>
        <dbReference type="Proteomes" id="UP000789525"/>
    </source>
</evidence>
<feature type="non-terminal residue" evidence="1">
    <location>
        <position position="1"/>
    </location>
</feature>
<gene>
    <name evidence="1" type="ORF">ACOLOM_LOCUS12829</name>
</gene>
<dbReference type="EMBL" id="CAJVPT010054563">
    <property type="protein sequence ID" value="CAG8753589.1"/>
    <property type="molecule type" value="Genomic_DNA"/>
</dbReference>
<proteinExistence type="predicted"/>
<name>A0ACA9QLE7_9GLOM</name>
<accession>A0ACA9QLE7</accession>
<organism evidence="1 2">
    <name type="scientific">Acaulospora colombiana</name>
    <dbReference type="NCBI Taxonomy" id="27376"/>
    <lineage>
        <taxon>Eukaryota</taxon>
        <taxon>Fungi</taxon>
        <taxon>Fungi incertae sedis</taxon>
        <taxon>Mucoromycota</taxon>
        <taxon>Glomeromycotina</taxon>
        <taxon>Glomeromycetes</taxon>
        <taxon>Diversisporales</taxon>
        <taxon>Acaulosporaceae</taxon>
        <taxon>Acaulospora</taxon>
    </lineage>
</organism>
<reference evidence="1" key="1">
    <citation type="submission" date="2021-06" db="EMBL/GenBank/DDBJ databases">
        <authorList>
            <person name="Kallberg Y."/>
            <person name="Tangrot J."/>
            <person name="Rosling A."/>
        </authorList>
    </citation>
    <scope>NUCLEOTIDE SEQUENCE</scope>
    <source>
        <strain evidence="1">CL356</strain>
    </source>
</reference>
<comment type="caution">
    <text evidence="1">The sequence shown here is derived from an EMBL/GenBank/DDBJ whole genome shotgun (WGS) entry which is preliminary data.</text>
</comment>
<evidence type="ECO:0000313" key="1">
    <source>
        <dbReference type="EMBL" id="CAG8753589.1"/>
    </source>
</evidence>
<feature type="non-terminal residue" evidence="1">
    <location>
        <position position="209"/>
    </location>
</feature>
<keyword evidence="2" id="KW-1185">Reference proteome</keyword>
<sequence>SIFSSYYLKRILEDVGITDNKTVNQINLSNTCWGFINSTCLAFLVYNWTIAAARYTIAHDKRASHAVLAFIYLYSPAYNMALTSETAYLVELFPFAVRSRGITIFQLWGRLAGFFNQYVNPIGIANVGWNCWLGFETSGRTLEELAFSAYSSLRGHTYLTFLNSTVFEGKEIKKRQVKETEQELDHRHLGAPMKFEPAAGGETKPEGEH</sequence>
<dbReference type="Proteomes" id="UP000789525">
    <property type="component" value="Unassembled WGS sequence"/>
</dbReference>